<proteinExistence type="predicted"/>
<dbReference type="InterPro" id="IPR010710">
    <property type="entry name" value="DUF1289"/>
</dbReference>
<keyword evidence="2" id="KW-1185">Reference proteome</keyword>
<gene>
    <name evidence="1" type="ORF">F3168_05920</name>
</gene>
<organism evidence="1 2">
    <name type="scientific">Sandarakinorhabdus fusca</name>
    <dbReference type="NCBI Taxonomy" id="1439888"/>
    <lineage>
        <taxon>Bacteria</taxon>
        <taxon>Pseudomonadati</taxon>
        <taxon>Pseudomonadota</taxon>
        <taxon>Alphaproteobacteria</taxon>
        <taxon>Sphingomonadales</taxon>
        <taxon>Sphingosinicellaceae</taxon>
        <taxon>Sandarakinorhabdus</taxon>
    </lineage>
</organism>
<sequence>MTVVSPCTNVCRIDRRSGWCEGCRRTVDEITRWPRADDAERQAILDQLPTRVIRKRLGVSW</sequence>
<reference evidence="1 2" key="1">
    <citation type="submission" date="2019-09" db="EMBL/GenBank/DDBJ databases">
        <title>Polymorphobacter sp. isolated from a lake in China.</title>
        <authorList>
            <person name="Liu Z."/>
        </authorList>
    </citation>
    <scope>NUCLEOTIDE SEQUENCE [LARGE SCALE GENOMIC DNA]</scope>
    <source>
        <strain evidence="1 2">D40P</strain>
    </source>
</reference>
<dbReference type="OrthoDB" id="9811423at2"/>
<protein>
    <submittedName>
        <fullName evidence="1">DUF1289 domain-containing protein</fullName>
    </submittedName>
</protein>
<accession>A0A7C9GUK2</accession>
<dbReference type="Pfam" id="PF06945">
    <property type="entry name" value="DUF1289"/>
    <property type="match status" value="1"/>
</dbReference>
<dbReference type="PANTHER" id="PTHR35175:SF2">
    <property type="entry name" value="DUF1289 DOMAIN-CONTAINING PROTEIN"/>
    <property type="match status" value="1"/>
</dbReference>
<name>A0A7C9GUK2_9SPHN</name>
<dbReference type="Proteomes" id="UP000481327">
    <property type="component" value="Unassembled WGS sequence"/>
</dbReference>
<evidence type="ECO:0000313" key="1">
    <source>
        <dbReference type="EMBL" id="MQT16789.1"/>
    </source>
</evidence>
<dbReference type="EMBL" id="WIOL01000002">
    <property type="protein sequence ID" value="MQT16789.1"/>
    <property type="molecule type" value="Genomic_DNA"/>
</dbReference>
<comment type="caution">
    <text evidence="1">The sequence shown here is derived from an EMBL/GenBank/DDBJ whole genome shotgun (WGS) entry which is preliminary data.</text>
</comment>
<dbReference type="AlphaFoldDB" id="A0A7C9GUK2"/>
<dbReference type="PANTHER" id="PTHR35175">
    <property type="entry name" value="DUF1289 DOMAIN-CONTAINING PROTEIN"/>
    <property type="match status" value="1"/>
</dbReference>
<evidence type="ECO:0000313" key="2">
    <source>
        <dbReference type="Proteomes" id="UP000481327"/>
    </source>
</evidence>